<feature type="domain" description="HTH myb-type" evidence="9">
    <location>
        <begin position="9"/>
        <end position="65"/>
    </location>
</feature>
<reference evidence="10 11" key="1">
    <citation type="submission" date="2019-04" db="EMBL/GenBank/DDBJ databases">
        <title>An improved genome assembly and genetic linkage map for asparagus bean, Vigna unguiculata ssp. sesquipedialis.</title>
        <authorList>
            <person name="Xia Q."/>
            <person name="Zhang R."/>
            <person name="Dong Y."/>
        </authorList>
    </citation>
    <scope>NUCLEOTIDE SEQUENCE [LARGE SCALE GENOMIC DNA]</scope>
    <source>
        <tissue evidence="10">Leaf</tissue>
    </source>
</reference>
<organism evidence="10 11">
    <name type="scientific">Vigna unguiculata</name>
    <name type="common">Cowpea</name>
    <dbReference type="NCBI Taxonomy" id="3917"/>
    <lineage>
        <taxon>Eukaryota</taxon>
        <taxon>Viridiplantae</taxon>
        <taxon>Streptophyta</taxon>
        <taxon>Embryophyta</taxon>
        <taxon>Tracheophyta</taxon>
        <taxon>Spermatophyta</taxon>
        <taxon>Magnoliopsida</taxon>
        <taxon>eudicotyledons</taxon>
        <taxon>Gunneridae</taxon>
        <taxon>Pentapetalae</taxon>
        <taxon>rosids</taxon>
        <taxon>fabids</taxon>
        <taxon>Fabales</taxon>
        <taxon>Fabaceae</taxon>
        <taxon>Papilionoideae</taxon>
        <taxon>50 kb inversion clade</taxon>
        <taxon>NPAAA clade</taxon>
        <taxon>indigoferoid/millettioid clade</taxon>
        <taxon>Phaseoleae</taxon>
        <taxon>Vigna</taxon>
    </lineage>
</organism>
<feature type="domain" description="Myb-like" evidence="8">
    <location>
        <begin position="62"/>
        <end position="112"/>
    </location>
</feature>
<feature type="domain" description="HTH myb-type" evidence="9">
    <location>
        <begin position="362"/>
        <end position="416"/>
    </location>
</feature>
<dbReference type="FunFam" id="1.10.10.60:FF:000001">
    <property type="entry name" value="MYB-related transcription factor"/>
    <property type="match status" value="2"/>
</dbReference>
<evidence type="ECO:0000259" key="8">
    <source>
        <dbReference type="PROSITE" id="PS50090"/>
    </source>
</evidence>
<evidence type="ECO:0000313" key="10">
    <source>
        <dbReference type="EMBL" id="QCD90400.1"/>
    </source>
</evidence>
<dbReference type="PANTHER" id="PTHR47994:SF5">
    <property type="entry name" value="F14D16.11-RELATED"/>
    <property type="match status" value="1"/>
</dbReference>
<dbReference type="GO" id="GO:0000976">
    <property type="term" value="F:transcription cis-regulatory region binding"/>
    <property type="evidence" value="ECO:0007669"/>
    <property type="project" value="UniProtKB-ARBA"/>
</dbReference>
<dbReference type="CDD" id="cd00167">
    <property type="entry name" value="SANT"/>
    <property type="match status" value="4"/>
</dbReference>
<dbReference type="InterPro" id="IPR017930">
    <property type="entry name" value="Myb_dom"/>
</dbReference>
<sequence>MGRMACCEKVGFKKGPWTPEEDNKLLAYVEKHGHGNWRSVPAKAGLERCGKSCRLRWINYLKPDIKRGNFSTEEDHTIIQLHALLGNKWSIIAHHLPQRTDNEIKNYWNTNVKKRLIRMGLDPLTHKPIKRNTFEDYGGGGHHVQSKDTINMDHVAQWENARLEAEARGSMLQVESHSSHHPQLMLSKIPTQLSPSSSDSLSTKHNTVYNMYDLIFAENHDLPSEVSTLSIPNMKQFTDTGTSLSSEGDFNVTETSFQIIEDLSPLYIVPFSNVSLTFLSVPLILYIISFSGATHIQLKNMGRPPCCEKTGLKKGPWTPEEDQKLIAFIENHGHGSWRALPPKAGLRRCGKSCRLRWTNYLRPDIKRGKFSLQEEQTIIQLHALLGNRWSAIASHLAKRTDNEIKNYWNTHLKKRLDKMGIDPTTHKPKMESLIHFKDGSNLSHMAQWESARLEAEARLVRESKLQEQNNLVLTSSSPPPPPPQQQQPRLVLNKITPLHHHHQPSLPPCLDVLKAWQSSCSDNKNNNNNIYSSLHDKKKTMHVHSMYAMMLATDDLESPTSTLCFPESMQINDSNNNNSNNIMVSTNQVGLINENYLLPPSAVEEFLTKSVGTCGEGSTVKEDACCGGDGDSSESWRYFTKHSTDRDEEVAETEKRIMYQTMPCLQDDDIMEAVDALRGGGYYGNNTDTINNDVVPFTPLSSNVDMVVGFNNDMQDFDSNQDLAADNLEVNFEENKDYWNSMLGYK</sequence>
<keyword evidence="5" id="KW-0804">Transcription</keyword>
<keyword evidence="3" id="KW-0805">Transcription regulation</keyword>
<evidence type="ECO:0000256" key="2">
    <source>
        <dbReference type="ARBA" id="ARBA00022737"/>
    </source>
</evidence>
<evidence type="ECO:0000259" key="9">
    <source>
        <dbReference type="PROSITE" id="PS51294"/>
    </source>
</evidence>
<dbReference type="InterPro" id="IPR001005">
    <property type="entry name" value="SANT/Myb"/>
</dbReference>
<evidence type="ECO:0000256" key="4">
    <source>
        <dbReference type="ARBA" id="ARBA00023125"/>
    </source>
</evidence>
<dbReference type="Pfam" id="PF00249">
    <property type="entry name" value="Myb_DNA-binding"/>
    <property type="match status" value="4"/>
</dbReference>
<dbReference type="PROSITE" id="PS51294">
    <property type="entry name" value="HTH_MYB"/>
    <property type="match status" value="4"/>
</dbReference>
<dbReference type="EMBL" id="CP039348">
    <property type="protein sequence ID" value="QCD90400.1"/>
    <property type="molecule type" value="Genomic_DNA"/>
</dbReference>
<evidence type="ECO:0000256" key="1">
    <source>
        <dbReference type="ARBA" id="ARBA00004123"/>
    </source>
</evidence>
<dbReference type="PROSITE" id="PS50090">
    <property type="entry name" value="MYB_LIKE"/>
    <property type="match status" value="4"/>
</dbReference>
<keyword evidence="2" id="KW-0677">Repeat</keyword>
<feature type="domain" description="HTH myb-type" evidence="9">
    <location>
        <begin position="309"/>
        <end position="361"/>
    </location>
</feature>
<dbReference type="GO" id="GO:0005634">
    <property type="term" value="C:nucleus"/>
    <property type="evidence" value="ECO:0007669"/>
    <property type="project" value="UniProtKB-SubCell"/>
</dbReference>
<evidence type="ECO:0000256" key="6">
    <source>
        <dbReference type="ARBA" id="ARBA00023242"/>
    </source>
</evidence>
<dbReference type="GO" id="GO:0051707">
    <property type="term" value="P:response to other organism"/>
    <property type="evidence" value="ECO:0007669"/>
    <property type="project" value="UniProtKB-ARBA"/>
</dbReference>
<feature type="domain" description="Myb-like" evidence="8">
    <location>
        <begin position="362"/>
        <end position="412"/>
    </location>
</feature>
<dbReference type="SMART" id="SM00717">
    <property type="entry name" value="SANT"/>
    <property type="match status" value="4"/>
</dbReference>
<feature type="domain" description="Myb-like" evidence="8">
    <location>
        <begin position="309"/>
        <end position="361"/>
    </location>
</feature>
<proteinExistence type="predicted"/>
<keyword evidence="6" id="KW-0539">Nucleus</keyword>
<dbReference type="AlphaFoldDB" id="A0A4D6LPG4"/>
<evidence type="ECO:0000256" key="5">
    <source>
        <dbReference type="ARBA" id="ARBA00023163"/>
    </source>
</evidence>
<comment type="subcellular location">
    <subcellularLocation>
        <location evidence="1">Nucleus</location>
    </subcellularLocation>
</comment>
<gene>
    <name evidence="10" type="ORF">DEO72_LG4g1355</name>
</gene>
<dbReference type="Proteomes" id="UP000501690">
    <property type="component" value="Linkage Group LG4"/>
</dbReference>
<dbReference type="PANTHER" id="PTHR47994">
    <property type="entry name" value="F14D16.11-RELATED"/>
    <property type="match status" value="1"/>
</dbReference>
<feature type="domain" description="HTH myb-type" evidence="9">
    <location>
        <begin position="66"/>
        <end position="116"/>
    </location>
</feature>
<name>A0A4D6LPG4_VIGUN</name>
<dbReference type="FunFam" id="1.10.10.60:FF:000394">
    <property type="entry name" value="MYB transcription factor"/>
    <property type="match status" value="2"/>
</dbReference>
<evidence type="ECO:0000256" key="7">
    <source>
        <dbReference type="ARBA" id="ARBA00062314"/>
    </source>
</evidence>
<dbReference type="InterPro" id="IPR015495">
    <property type="entry name" value="Myb_TF_plants"/>
</dbReference>
<protein>
    <submittedName>
        <fullName evidence="10">Myb proto-oncogene protein</fullName>
    </submittedName>
</protein>
<keyword evidence="4" id="KW-0238">DNA-binding</keyword>
<dbReference type="InterPro" id="IPR009057">
    <property type="entry name" value="Homeodomain-like_sf"/>
</dbReference>
<dbReference type="GO" id="GO:0080090">
    <property type="term" value="P:regulation of primary metabolic process"/>
    <property type="evidence" value="ECO:0007669"/>
    <property type="project" value="UniProtKB-ARBA"/>
</dbReference>
<accession>A0A4D6LPG4</accession>
<comment type="subunit">
    <text evidence="7">Can form complexes with MYC2, MYC3 or MYC4.</text>
</comment>
<dbReference type="SUPFAM" id="SSF46689">
    <property type="entry name" value="Homeodomain-like"/>
    <property type="match status" value="2"/>
</dbReference>
<keyword evidence="11" id="KW-1185">Reference proteome</keyword>
<evidence type="ECO:0000313" key="11">
    <source>
        <dbReference type="Proteomes" id="UP000501690"/>
    </source>
</evidence>
<dbReference type="Gene3D" id="1.10.10.60">
    <property type="entry name" value="Homeodomain-like"/>
    <property type="match status" value="4"/>
</dbReference>
<feature type="domain" description="Myb-like" evidence="8">
    <location>
        <begin position="9"/>
        <end position="61"/>
    </location>
</feature>
<evidence type="ECO:0000256" key="3">
    <source>
        <dbReference type="ARBA" id="ARBA00023015"/>
    </source>
</evidence>